<evidence type="ECO:0000313" key="2">
    <source>
        <dbReference type="EMBL" id="KRY07459.1"/>
    </source>
</evidence>
<reference evidence="3 4" key="1">
    <citation type="submission" date="2015-01" db="EMBL/GenBank/DDBJ databases">
        <title>Evolution of Trichinella species and genotypes.</title>
        <authorList>
            <person name="Korhonen P.K."/>
            <person name="Edoardo P."/>
            <person name="Giuseppe L.R."/>
            <person name="Gasser R.B."/>
        </authorList>
    </citation>
    <scope>NUCLEOTIDE SEQUENCE [LARGE SCALE GENOMIC DNA]</scope>
    <source>
        <strain evidence="3">ISS2496</strain>
    </source>
</reference>
<evidence type="ECO:0000313" key="3">
    <source>
        <dbReference type="EMBL" id="KRY07497.1"/>
    </source>
</evidence>
<comment type="caution">
    <text evidence="3">The sequence shown here is derived from an EMBL/GenBank/DDBJ whole genome shotgun (WGS) entry which is preliminary data.</text>
</comment>
<feature type="region of interest" description="Disordered" evidence="1">
    <location>
        <begin position="75"/>
        <end position="113"/>
    </location>
</feature>
<dbReference type="OrthoDB" id="5935829at2759"/>
<proteinExistence type="predicted"/>
<protein>
    <submittedName>
        <fullName evidence="3">Uncharacterized protein</fullName>
    </submittedName>
</protein>
<dbReference type="EMBL" id="JYDQ01000451">
    <property type="protein sequence ID" value="KRY07497.1"/>
    <property type="molecule type" value="Genomic_DNA"/>
</dbReference>
<dbReference type="Proteomes" id="UP000054783">
    <property type="component" value="Unassembled WGS sequence"/>
</dbReference>
<feature type="compositionally biased region" description="Basic and acidic residues" evidence="1">
    <location>
        <begin position="78"/>
        <end position="87"/>
    </location>
</feature>
<evidence type="ECO:0000313" key="4">
    <source>
        <dbReference type="Proteomes" id="UP000054783"/>
    </source>
</evidence>
<evidence type="ECO:0000256" key="1">
    <source>
        <dbReference type="SAM" id="MobiDB-lite"/>
    </source>
</evidence>
<dbReference type="AlphaFoldDB" id="A0A0V0Z4M6"/>
<accession>A0A0V0Z4M6</accession>
<name>A0A0V0Z4M6_9BILA</name>
<organism evidence="3 4">
    <name type="scientific">Trichinella patagoniensis</name>
    <dbReference type="NCBI Taxonomy" id="990121"/>
    <lineage>
        <taxon>Eukaryota</taxon>
        <taxon>Metazoa</taxon>
        <taxon>Ecdysozoa</taxon>
        <taxon>Nematoda</taxon>
        <taxon>Enoplea</taxon>
        <taxon>Dorylaimia</taxon>
        <taxon>Trichinellida</taxon>
        <taxon>Trichinellidae</taxon>
        <taxon>Trichinella</taxon>
    </lineage>
</organism>
<dbReference type="EMBL" id="JYDQ01000457">
    <property type="protein sequence ID" value="KRY07459.1"/>
    <property type="molecule type" value="Genomic_DNA"/>
</dbReference>
<sequence length="154" mass="16876">MSATNGESGRIDGPEWVRLQEFHTDAEVRCVMRAIHVQETVDFDGLKSTLFEASRVRPGVTVTRELTMLKASVSAMKTDVDQEDKQPALRSRKRQPLQKGIGRKSGGRGAAVKGTAYGQHPCGCKEIAATAATPARVERKQTLLDVRWTVGDRA</sequence>
<feature type="compositionally biased region" description="Basic residues" evidence="1">
    <location>
        <begin position="90"/>
        <end position="106"/>
    </location>
</feature>
<keyword evidence="4" id="KW-1185">Reference proteome</keyword>
<gene>
    <name evidence="3" type="ORF">T12_12055</name>
    <name evidence="2" type="ORF">T12_8188</name>
</gene>